<feature type="domain" description="RNase H type-1" evidence="2">
    <location>
        <begin position="388"/>
        <end position="456"/>
    </location>
</feature>
<evidence type="ECO:0000259" key="2">
    <source>
        <dbReference type="Pfam" id="PF13456"/>
    </source>
</evidence>
<dbReference type="InterPro" id="IPR043502">
    <property type="entry name" value="DNA/RNA_pol_sf"/>
</dbReference>
<dbReference type="SUPFAM" id="SSF56672">
    <property type="entry name" value="DNA/RNA polymerases"/>
    <property type="match status" value="1"/>
</dbReference>
<dbReference type="SUPFAM" id="SSF53098">
    <property type="entry name" value="Ribonuclease H-like"/>
    <property type="match status" value="1"/>
</dbReference>
<dbReference type="Pfam" id="PF13966">
    <property type="entry name" value="zf-RVT"/>
    <property type="match status" value="1"/>
</dbReference>
<dbReference type="PANTHER" id="PTHR46890">
    <property type="entry name" value="NON-LTR RETROLELEMENT REVERSE TRANSCRIPTASE-LIKE PROTEIN-RELATED"/>
    <property type="match status" value="1"/>
</dbReference>
<dbReference type="GO" id="GO:0003676">
    <property type="term" value="F:nucleic acid binding"/>
    <property type="evidence" value="ECO:0007669"/>
    <property type="project" value="InterPro"/>
</dbReference>
<dbReference type="GO" id="GO:0004523">
    <property type="term" value="F:RNA-DNA hybrid ribonuclease activity"/>
    <property type="evidence" value="ECO:0007669"/>
    <property type="project" value="InterPro"/>
</dbReference>
<protein>
    <recommendedName>
        <fullName evidence="5">Reverse transcriptase domain-containing protein</fullName>
    </recommendedName>
</protein>
<proteinExistence type="predicted"/>
<accession>A0A2N9G3K6</accession>
<dbReference type="InterPro" id="IPR000477">
    <property type="entry name" value="RT_dom"/>
</dbReference>
<gene>
    <name evidence="4" type="ORF">FSB_LOCUS21802</name>
</gene>
<feature type="domain" description="Reverse transcriptase zinc-binding" evidence="3">
    <location>
        <begin position="246"/>
        <end position="312"/>
    </location>
</feature>
<sequence length="456" mass="52153">MLLHRFTEIEVVSAMKQMAPFKALGPDGMPPVFYQSYWHVVGPEVIQAVLDCLNTGKLLPSLNHTFVTLIPKIKNPKRVTDYRPISLCNVIYKLISKVLANRLKFFLPCVISETQSAFVPGRLITDNVLIAFETLHHMHNKRTGKVDSMALELDMSKAYDRVDWGFLEQIMLKMGFHTKWVSLIMEYSPSIAKVAELIHGSSSVWNSVQIRQLFLSYDSEAILRIPLSTRSPLDKLIWHETRDGTYSVRSGYKLLLKESRVNRPGSSQSLDPDPFWNKIWSLQIPTKVKHFVWRACHESLPTKSGLFRRNVVHQRYVNYAMLLRKTAFMHFGLALQYLRIVLDKASPLLPEKLALVAWLLWNKRNQSRLNLPNEVKWHPPPLNWFKVNFDGALFKETNEGGIGVVICDNAGQVIATLSQRIQTPQSMEMIEALASRRAILFAKEVGINIAEFEGDS</sequence>
<evidence type="ECO:0000313" key="4">
    <source>
        <dbReference type="EMBL" id="SPC93920.1"/>
    </source>
</evidence>
<dbReference type="Pfam" id="PF00078">
    <property type="entry name" value="RVT_1"/>
    <property type="match status" value="1"/>
</dbReference>
<dbReference type="InterPro" id="IPR002156">
    <property type="entry name" value="RNaseH_domain"/>
</dbReference>
<dbReference type="InterPro" id="IPR012337">
    <property type="entry name" value="RNaseH-like_sf"/>
</dbReference>
<evidence type="ECO:0000259" key="3">
    <source>
        <dbReference type="Pfam" id="PF13966"/>
    </source>
</evidence>
<dbReference type="Gene3D" id="3.30.420.10">
    <property type="entry name" value="Ribonuclease H-like superfamily/Ribonuclease H"/>
    <property type="match status" value="1"/>
</dbReference>
<name>A0A2N9G3K6_FAGSY</name>
<evidence type="ECO:0008006" key="5">
    <source>
        <dbReference type="Google" id="ProtNLM"/>
    </source>
</evidence>
<dbReference type="AlphaFoldDB" id="A0A2N9G3K6"/>
<dbReference type="InterPro" id="IPR036397">
    <property type="entry name" value="RNaseH_sf"/>
</dbReference>
<dbReference type="PANTHER" id="PTHR46890:SF48">
    <property type="entry name" value="RNA-DIRECTED DNA POLYMERASE"/>
    <property type="match status" value="1"/>
</dbReference>
<dbReference type="InterPro" id="IPR052343">
    <property type="entry name" value="Retrotransposon-Effector_Assoc"/>
</dbReference>
<organism evidence="4">
    <name type="scientific">Fagus sylvatica</name>
    <name type="common">Beechnut</name>
    <dbReference type="NCBI Taxonomy" id="28930"/>
    <lineage>
        <taxon>Eukaryota</taxon>
        <taxon>Viridiplantae</taxon>
        <taxon>Streptophyta</taxon>
        <taxon>Embryophyta</taxon>
        <taxon>Tracheophyta</taxon>
        <taxon>Spermatophyta</taxon>
        <taxon>Magnoliopsida</taxon>
        <taxon>eudicotyledons</taxon>
        <taxon>Gunneridae</taxon>
        <taxon>Pentapetalae</taxon>
        <taxon>rosids</taxon>
        <taxon>fabids</taxon>
        <taxon>Fagales</taxon>
        <taxon>Fagaceae</taxon>
        <taxon>Fagus</taxon>
    </lineage>
</organism>
<dbReference type="CDD" id="cd01650">
    <property type="entry name" value="RT_nLTR_like"/>
    <property type="match status" value="1"/>
</dbReference>
<feature type="domain" description="Reverse transcriptase" evidence="1">
    <location>
        <begin position="76"/>
        <end position="190"/>
    </location>
</feature>
<dbReference type="EMBL" id="OIVN01001435">
    <property type="protein sequence ID" value="SPC93920.1"/>
    <property type="molecule type" value="Genomic_DNA"/>
</dbReference>
<reference evidence="4" key="1">
    <citation type="submission" date="2018-02" db="EMBL/GenBank/DDBJ databases">
        <authorList>
            <person name="Cohen D.B."/>
            <person name="Kent A.D."/>
        </authorList>
    </citation>
    <scope>NUCLEOTIDE SEQUENCE</scope>
</reference>
<dbReference type="Pfam" id="PF13456">
    <property type="entry name" value="RVT_3"/>
    <property type="match status" value="1"/>
</dbReference>
<evidence type="ECO:0000259" key="1">
    <source>
        <dbReference type="Pfam" id="PF00078"/>
    </source>
</evidence>
<dbReference type="InterPro" id="IPR026960">
    <property type="entry name" value="RVT-Znf"/>
</dbReference>